<gene>
    <name evidence="1" type="ORF">LCGC14_0343270</name>
</gene>
<accession>A0A0F9TIP8</accession>
<name>A0A0F9TIP8_9ZZZZ</name>
<dbReference type="AlphaFoldDB" id="A0A0F9TIP8"/>
<dbReference type="EMBL" id="LAZR01000252">
    <property type="protein sequence ID" value="KKN79139.1"/>
    <property type="molecule type" value="Genomic_DNA"/>
</dbReference>
<evidence type="ECO:0000313" key="1">
    <source>
        <dbReference type="EMBL" id="KKN79139.1"/>
    </source>
</evidence>
<sequence>MSQVTYNSEKHDLKKVKLQNDSGSTITVRGGHLVVYNANFGTAADSDEKRSVRVEVNASGNSEHFAGVIDTRYDGKLIEDGRFLQMEVAVPVARGQLVEIWTDQNCTLGATVLTLRPTSFVAGGIEDGVPIAVAQQTVDRSSTAGTVLARLQWPLQPLTTSGFVSTRSRAVTALPTAAIWDNIPVTAMLTNPFLGSALVTDFTHGSSFPDNRFVDATYAATALGKTILEGIYGGVTAIGELKLFTSEDNGAAEAQWTCPIDIDTAGTKWAFEARFKVSNITTAKMSAFVGLALAQNLGGDFIADAGAVPTTGTSYVGYFTDDAATAALDLDYLLSGQTHVEHNAAIKTMVADTYFTVGMYYDGTDIQTYTDGVTDADPILGTGDMDDGNFPTGTFLVPTIALKGGHGDDAILTLDWFQVGQLA</sequence>
<reference evidence="1" key="1">
    <citation type="journal article" date="2015" name="Nature">
        <title>Complex archaea that bridge the gap between prokaryotes and eukaryotes.</title>
        <authorList>
            <person name="Spang A."/>
            <person name="Saw J.H."/>
            <person name="Jorgensen S.L."/>
            <person name="Zaremba-Niedzwiedzka K."/>
            <person name="Martijn J."/>
            <person name="Lind A.E."/>
            <person name="van Eijk R."/>
            <person name="Schleper C."/>
            <person name="Guy L."/>
            <person name="Ettema T.J."/>
        </authorList>
    </citation>
    <scope>NUCLEOTIDE SEQUENCE</scope>
</reference>
<proteinExistence type="predicted"/>
<comment type="caution">
    <text evidence="1">The sequence shown here is derived from an EMBL/GenBank/DDBJ whole genome shotgun (WGS) entry which is preliminary data.</text>
</comment>
<protein>
    <submittedName>
        <fullName evidence="1">Uncharacterized protein</fullName>
    </submittedName>
</protein>
<organism evidence="1">
    <name type="scientific">marine sediment metagenome</name>
    <dbReference type="NCBI Taxonomy" id="412755"/>
    <lineage>
        <taxon>unclassified sequences</taxon>
        <taxon>metagenomes</taxon>
        <taxon>ecological metagenomes</taxon>
    </lineage>
</organism>